<protein>
    <submittedName>
        <fullName evidence="2">Uncharacterized protein</fullName>
    </submittedName>
</protein>
<organism evidence="2 3">
    <name type="scientific">Xylaria hypoxylon</name>
    <dbReference type="NCBI Taxonomy" id="37992"/>
    <lineage>
        <taxon>Eukaryota</taxon>
        <taxon>Fungi</taxon>
        <taxon>Dikarya</taxon>
        <taxon>Ascomycota</taxon>
        <taxon>Pezizomycotina</taxon>
        <taxon>Sordariomycetes</taxon>
        <taxon>Xylariomycetidae</taxon>
        <taxon>Xylariales</taxon>
        <taxon>Xylariaceae</taxon>
        <taxon>Xylaria</taxon>
    </lineage>
</organism>
<evidence type="ECO:0000256" key="1">
    <source>
        <dbReference type="SAM" id="MobiDB-lite"/>
    </source>
</evidence>
<name>A0A4Z0YJR6_9PEZI</name>
<sequence length="427" mass="47888">MATTSASISDDWEHVDDNDSFSVISLPMSDDDAPDPPRDRPIIPALSSHPDNLVHLSHRPLSQSLMQSDVRPRETSEESDEIQAVERCGMDMTDVVEPDTPRAQPKEIINNDSDFDSICATTSSLVKLISAISSSPCYYAGDIKTECATVGSHLCRLQDILRGYAKHGRPGTRPAELPVGLSEWLGSLKSELLSIQETLNDPTTQSKVSQANDSYNKLENYSSQMDGLMTVIQSDYEDFHTLNMPILAPEEDSYTTNRRGHGHLFSRITSGNNTLAHLRRELYTLRDQIVACLGEIHSCQYDGIFNNRDQCKNMKALTLSYTKTKESLELMLSNHGSDWIDYSLAGGLTYPEFCRLNPDTIRSLILQLKEVTDDMFLERVRIQSLRYGNDPDGVFENVKMVIEESSMDTLRAIEEVLISILQLRKDA</sequence>
<evidence type="ECO:0000313" key="2">
    <source>
        <dbReference type="EMBL" id="TGJ84549.1"/>
    </source>
</evidence>
<evidence type="ECO:0000313" key="3">
    <source>
        <dbReference type="Proteomes" id="UP000297716"/>
    </source>
</evidence>
<reference evidence="2 3" key="1">
    <citation type="submission" date="2019-03" db="EMBL/GenBank/DDBJ databases">
        <title>Draft genome sequence of Xylaria hypoxylon DSM 108379, a ubiquitous saprotrophic-parasitic fungi on hardwood.</title>
        <authorList>
            <person name="Buettner E."/>
            <person name="Leonhardt S."/>
            <person name="Gebauer A.M."/>
            <person name="Liers C."/>
            <person name="Hofrichter M."/>
            <person name="Kellner H."/>
        </authorList>
    </citation>
    <scope>NUCLEOTIDE SEQUENCE [LARGE SCALE GENOMIC DNA]</scope>
    <source>
        <strain evidence="2 3">DSM 108379</strain>
    </source>
</reference>
<comment type="caution">
    <text evidence="2">The sequence shown here is derived from an EMBL/GenBank/DDBJ whole genome shotgun (WGS) entry which is preliminary data.</text>
</comment>
<proteinExistence type="predicted"/>
<dbReference type="AlphaFoldDB" id="A0A4Z0YJR6"/>
<accession>A0A4Z0YJR6</accession>
<gene>
    <name evidence="2" type="ORF">E0Z10_g4247</name>
</gene>
<dbReference type="Proteomes" id="UP000297716">
    <property type="component" value="Unassembled WGS sequence"/>
</dbReference>
<dbReference type="EMBL" id="SKBN01000065">
    <property type="protein sequence ID" value="TGJ84549.1"/>
    <property type="molecule type" value="Genomic_DNA"/>
</dbReference>
<feature type="region of interest" description="Disordered" evidence="1">
    <location>
        <begin position="22"/>
        <end position="81"/>
    </location>
</feature>
<keyword evidence="3" id="KW-1185">Reference proteome</keyword>
<dbReference type="OrthoDB" id="5294021at2759"/>